<organism evidence="3 4">
    <name type="scientific">Marasmius tenuissimus</name>
    <dbReference type="NCBI Taxonomy" id="585030"/>
    <lineage>
        <taxon>Eukaryota</taxon>
        <taxon>Fungi</taxon>
        <taxon>Dikarya</taxon>
        <taxon>Basidiomycota</taxon>
        <taxon>Agaricomycotina</taxon>
        <taxon>Agaricomycetes</taxon>
        <taxon>Agaricomycetidae</taxon>
        <taxon>Agaricales</taxon>
        <taxon>Marasmiineae</taxon>
        <taxon>Marasmiaceae</taxon>
        <taxon>Marasmius</taxon>
    </lineage>
</organism>
<reference evidence="3 4" key="1">
    <citation type="submission" date="2024-05" db="EMBL/GenBank/DDBJ databases">
        <title>A draft genome resource for the thread blight pathogen Marasmius tenuissimus strain MS-2.</title>
        <authorList>
            <person name="Yulfo-Soto G.E."/>
            <person name="Baruah I.K."/>
            <person name="Amoako-Attah I."/>
            <person name="Bukari Y."/>
            <person name="Meinhardt L.W."/>
            <person name="Bailey B.A."/>
            <person name="Cohen S.P."/>
        </authorList>
    </citation>
    <scope>NUCLEOTIDE SEQUENCE [LARGE SCALE GENOMIC DNA]</scope>
    <source>
        <strain evidence="3 4">MS-2</strain>
    </source>
</reference>
<protein>
    <submittedName>
        <fullName evidence="3">Uncharacterized protein</fullName>
    </submittedName>
</protein>
<dbReference type="EMBL" id="JBBXMP010000099">
    <property type="protein sequence ID" value="KAL0062682.1"/>
    <property type="molecule type" value="Genomic_DNA"/>
</dbReference>
<accession>A0ABR2ZQL7</accession>
<keyword evidence="4" id="KW-1185">Reference proteome</keyword>
<proteinExistence type="predicted"/>
<evidence type="ECO:0000313" key="4">
    <source>
        <dbReference type="Proteomes" id="UP001437256"/>
    </source>
</evidence>
<keyword evidence="2" id="KW-1133">Transmembrane helix</keyword>
<gene>
    <name evidence="3" type="ORF">AAF712_010446</name>
</gene>
<keyword evidence="2" id="KW-0812">Transmembrane</keyword>
<name>A0ABR2ZQL7_9AGAR</name>
<evidence type="ECO:0000313" key="3">
    <source>
        <dbReference type="EMBL" id="KAL0062682.1"/>
    </source>
</evidence>
<comment type="caution">
    <text evidence="3">The sequence shown here is derived from an EMBL/GenBank/DDBJ whole genome shotgun (WGS) entry which is preliminary data.</text>
</comment>
<feature type="region of interest" description="Disordered" evidence="1">
    <location>
        <begin position="131"/>
        <end position="198"/>
    </location>
</feature>
<dbReference type="Proteomes" id="UP001437256">
    <property type="component" value="Unassembled WGS sequence"/>
</dbReference>
<evidence type="ECO:0000256" key="1">
    <source>
        <dbReference type="SAM" id="MobiDB-lite"/>
    </source>
</evidence>
<feature type="transmembrane region" description="Helical" evidence="2">
    <location>
        <begin position="75"/>
        <end position="97"/>
    </location>
</feature>
<keyword evidence="2" id="KW-0472">Membrane</keyword>
<feature type="compositionally biased region" description="Polar residues" evidence="1">
    <location>
        <begin position="170"/>
        <end position="181"/>
    </location>
</feature>
<evidence type="ECO:0000256" key="2">
    <source>
        <dbReference type="SAM" id="Phobius"/>
    </source>
</evidence>
<sequence length="238" mass="26237">MLQSLPNGARYNVEVFRKDGLENRPHTLIVDIEKPNYTVYAAFDYATYTAEEPGEDNHTNITLSRGSSKDVPTGAIAGGVIGGLVLTVGILPFFFVCRKRRNSRAQRGDGSDSISRIDPFMTHKRIDLHEAGSTPALHPTGIPVVPSEKASSSLTRQQHQLLDQMREELSSLQESQNRQNYGNGGIHEPSSHSGTIQSGTVQGEIDELREQLRELQAQIVHPQYQLAVADTSPPMYTT</sequence>
<feature type="compositionally biased region" description="Polar residues" evidence="1">
    <location>
        <begin position="149"/>
        <end position="161"/>
    </location>
</feature>